<dbReference type="CDD" id="cd05344">
    <property type="entry name" value="BKR_like_SDR_like"/>
    <property type="match status" value="1"/>
</dbReference>
<name>A0A345PJC9_9BACI</name>
<dbReference type="GO" id="GO:0016491">
    <property type="term" value="F:oxidoreductase activity"/>
    <property type="evidence" value="ECO:0007669"/>
    <property type="project" value="UniProtKB-KW"/>
</dbReference>
<organism evidence="3 4">
    <name type="scientific">Oceanobacillus zhaokaii</name>
    <dbReference type="NCBI Taxonomy" id="2052660"/>
    <lineage>
        <taxon>Bacteria</taxon>
        <taxon>Bacillati</taxon>
        <taxon>Bacillota</taxon>
        <taxon>Bacilli</taxon>
        <taxon>Bacillales</taxon>
        <taxon>Bacillaceae</taxon>
        <taxon>Oceanobacillus</taxon>
    </lineage>
</organism>
<dbReference type="OrthoDB" id="9803333at2"/>
<dbReference type="SUPFAM" id="SSF51735">
    <property type="entry name" value="NAD(P)-binding Rossmann-fold domains"/>
    <property type="match status" value="1"/>
</dbReference>
<evidence type="ECO:0000256" key="1">
    <source>
        <dbReference type="ARBA" id="ARBA00006484"/>
    </source>
</evidence>
<dbReference type="Pfam" id="PF13561">
    <property type="entry name" value="adh_short_C2"/>
    <property type="match status" value="1"/>
</dbReference>
<dbReference type="GO" id="GO:0008206">
    <property type="term" value="P:bile acid metabolic process"/>
    <property type="evidence" value="ECO:0007669"/>
    <property type="project" value="UniProtKB-ARBA"/>
</dbReference>
<dbReference type="PRINTS" id="PR00081">
    <property type="entry name" value="GDHRDH"/>
</dbReference>
<sequence length="263" mass="28555">MELNLKGKSVTVTAASKGLGKAIAMEFAREGAYVLISSRNMESLEATKQEIIKETGNNAVDYAVCDMKRSEDINALVDKAIAWNGTVDVLINNAGGPPAGPFMEMTDNDWYHAFELNLLSFVRMIRSVVPTMQKQKSGHIVNLASSSIKTSLDQLVLSNTLRPGIVGLAKTLAQELSADNILINTVGPGTIETDRILDLNKSKAKQQNVTIDQIREEEIEKIPMKRYGRPDEFAKAVVFLASGANTYITGQSLIVDGGLVKAL</sequence>
<dbReference type="RefSeq" id="WP_114917396.1">
    <property type="nucleotide sequence ID" value="NZ_CP024848.1"/>
</dbReference>
<dbReference type="AlphaFoldDB" id="A0A345PJC9"/>
<keyword evidence="2" id="KW-0560">Oxidoreductase</keyword>
<dbReference type="KEGG" id="ocn:CUC15_14735"/>
<evidence type="ECO:0000313" key="4">
    <source>
        <dbReference type="Proteomes" id="UP000253908"/>
    </source>
</evidence>
<dbReference type="Gene3D" id="3.40.50.720">
    <property type="entry name" value="NAD(P)-binding Rossmann-like Domain"/>
    <property type="match status" value="1"/>
</dbReference>
<dbReference type="Proteomes" id="UP000253908">
    <property type="component" value="Chromosome"/>
</dbReference>
<dbReference type="InterPro" id="IPR050259">
    <property type="entry name" value="SDR"/>
</dbReference>
<dbReference type="EMBL" id="CP024848">
    <property type="protein sequence ID" value="AXI10109.1"/>
    <property type="molecule type" value="Genomic_DNA"/>
</dbReference>
<protein>
    <submittedName>
        <fullName evidence="3">3-oxoacyl-ACP reductase</fullName>
    </submittedName>
</protein>
<proteinExistence type="inferred from homology"/>
<dbReference type="PANTHER" id="PTHR42879:SF6">
    <property type="entry name" value="NADPH-DEPENDENT REDUCTASE BACG"/>
    <property type="match status" value="1"/>
</dbReference>
<dbReference type="PRINTS" id="PR00080">
    <property type="entry name" value="SDRFAMILY"/>
</dbReference>
<dbReference type="InterPro" id="IPR036291">
    <property type="entry name" value="NAD(P)-bd_dom_sf"/>
</dbReference>
<dbReference type="FunFam" id="3.40.50.720:FF:000084">
    <property type="entry name" value="Short-chain dehydrogenase reductase"/>
    <property type="match status" value="1"/>
</dbReference>
<reference evidence="4" key="1">
    <citation type="submission" date="2017-11" db="EMBL/GenBank/DDBJ databases">
        <authorList>
            <person name="Zhu W."/>
        </authorList>
    </citation>
    <scope>NUCLEOTIDE SEQUENCE [LARGE SCALE GENOMIC DNA]</scope>
    <source>
        <strain evidence="4">160</strain>
    </source>
</reference>
<comment type="similarity">
    <text evidence="1">Belongs to the short-chain dehydrogenases/reductases (SDR) family.</text>
</comment>
<evidence type="ECO:0000256" key="2">
    <source>
        <dbReference type="ARBA" id="ARBA00023002"/>
    </source>
</evidence>
<dbReference type="InterPro" id="IPR002347">
    <property type="entry name" value="SDR_fam"/>
</dbReference>
<evidence type="ECO:0000313" key="3">
    <source>
        <dbReference type="EMBL" id="AXI10109.1"/>
    </source>
</evidence>
<gene>
    <name evidence="3" type="ORF">CUC15_14735</name>
</gene>
<dbReference type="PANTHER" id="PTHR42879">
    <property type="entry name" value="3-OXOACYL-(ACYL-CARRIER-PROTEIN) REDUCTASE"/>
    <property type="match status" value="1"/>
</dbReference>
<keyword evidence="4" id="KW-1185">Reference proteome</keyword>
<accession>A0A345PJC9</accession>